<name>A0A7Y9DQ56_9ACTN</name>
<feature type="region of interest" description="Disordered" evidence="1">
    <location>
        <begin position="324"/>
        <end position="352"/>
    </location>
</feature>
<evidence type="ECO:0000256" key="1">
    <source>
        <dbReference type="SAM" id="MobiDB-lite"/>
    </source>
</evidence>
<dbReference type="InterPro" id="IPR006283">
    <property type="entry name" value="ThiL-like"/>
</dbReference>
<protein>
    <submittedName>
        <fullName evidence="3">Putative N-acetyltransferase (TIGR04045 family)</fullName>
    </submittedName>
</protein>
<dbReference type="InterPro" id="IPR023911">
    <property type="entry name" value="MSMEG_0567/sll0787_C"/>
</dbReference>
<dbReference type="SUPFAM" id="SSF55729">
    <property type="entry name" value="Acyl-CoA N-acyltransferases (Nat)"/>
    <property type="match status" value="1"/>
</dbReference>
<dbReference type="SUPFAM" id="SSF56042">
    <property type="entry name" value="PurM C-terminal domain-like"/>
    <property type="match status" value="1"/>
</dbReference>
<dbReference type="InterPro" id="IPR016181">
    <property type="entry name" value="Acyl_CoA_acyltransferase"/>
</dbReference>
<proteinExistence type="predicted"/>
<dbReference type="Gene3D" id="3.90.650.10">
    <property type="entry name" value="PurM-like C-terminal domain"/>
    <property type="match status" value="1"/>
</dbReference>
<keyword evidence="3" id="KW-0808">Transferase</keyword>
<dbReference type="AlphaFoldDB" id="A0A7Y9DQ56"/>
<dbReference type="NCBIfam" id="TIGR04050">
    <property type="entry name" value="MSMEG_0567_Cter"/>
    <property type="match status" value="1"/>
</dbReference>
<dbReference type="InterPro" id="IPR036676">
    <property type="entry name" value="PurM-like_C_sf"/>
</dbReference>
<evidence type="ECO:0000259" key="2">
    <source>
        <dbReference type="PROSITE" id="PS51186"/>
    </source>
</evidence>
<dbReference type="PANTHER" id="PTHR30270">
    <property type="entry name" value="THIAMINE-MONOPHOSPHATE KINASE"/>
    <property type="match status" value="1"/>
</dbReference>
<gene>
    <name evidence="3" type="ORF">BJ968_004279</name>
</gene>
<dbReference type="GO" id="GO:0009030">
    <property type="term" value="F:thiamine-phosphate kinase activity"/>
    <property type="evidence" value="ECO:0007669"/>
    <property type="project" value="InterPro"/>
</dbReference>
<sequence length="464" mass="47982">MPLDLPVLAGLPRQRTAFHVEVADAAAERAHRRLRRDVFVAEQQLFAADDHDDADDDPRRRVLVARTADGTVVGGVRLAPCTAEDVGWWRGSRLVVTPRARTLGGVGSALVRAACAHAEELGALRFEATVQTRGAVLFRRLGWEHVRDVVVQGVPHALVRYPMDRPRRLAEATKAALAGVLDGLVQTPAGFLGDDGTPVPGTDVVAACDAVLPSLVDRDPEWAGWCAVLVNVNDLAAMGAAPVGLLDALAAPTADHARRVVAGLRAASRAWGVPVLGGHTQFGVPAALSVTALGRTADPVPAGGGRPGHALSLTVDLGGSWRPGYTGSQWDSSSRRSPGDLRQMGSSVARTRPAAAKDVSMAGLLGTVGMLAEASGVGAEIDVTSVPRPPGTTVGDWFTCFPGFGVVTADLPGRAPAPAGPATTATVGRLHAAASPDDRGVALRWPDGEVTRVIPGPVTGMGTA</sequence>
<feature type="domain" description="N-acetyltransferase" evidence="2">
    <location>
        <begin position="18"/>
        <end position="168"/>
    </location>
</feature>
<evidence type="ECO:0000313" key="3">
    <source>
        <dbReference type="EMBL" id="NYD24739.1"/>
    </source>
</evidence>
<organism evidence="3 4">
    <name type="scientific">Kineococcus aurantiacus</name>
    <dbReference type="NCBI Taxonomy" id="37633"/>
    <lineage>
        <taxon>Bacteria</taxon>
        <taxon>Bacillati</taxon>
        <taxon>Actinomycetota</taxon>
        <taxon>Actinomycetes</taxon>
        <taxon>Kineosporiales</taxon>
        <taxon>Kineosporiaceae</taxon>
        <taxon>Kineococcus</taxon>
    </lineage>
</organism>
<dbReference type="CDD" id="cd04301">
    <property type="entry name" value="NAT_SF"/>
    <property type="match status" value="1"/>
</dbReference>
<dbReference type="Pfam" id="PF13508">
    <property type="entry name" value="Acetyltransf_7"/>
    <property type="match status" value="1"/>
</dbReference>
<comment type="caution">
    <text evidence="3">The sequence shown here is derived from an EMBL/GenBank/DDBJ whole genome shotgun (WGS) entry which is preliminary data.</text>
</comment>
<dbReference type="EMBL" id="JACCBB010000001">
    <property type="protein sequence ID" value="NYD24739.1"/>
    <property type="molecule type" value="Genomic_DNA"/>
</dbReference>
<dbReference type="Pfam" id="PF02769">
    <property type="entry name" value="AIRS_C"/>
    <property type="match status" value="1"/>
</dbReference>
<accession>A0A7Y9DQ56</accession>
<dbReference type="Pfam" id="PF00586">
    <property type="entry name" value="AIRS"/>
    <property type="match status" value="1"/>
</dbReference>
<dbReference type="InterPro" id="IPR016188">
    <property type="entry name" value="PurM-like_N"/>
</dbReference>
<dbReference type="InterPro" id="IPR000182">
    <property type="entry name" value="GNAT_dom"/>
</dbReference>
<dbReference type="Gene3D" id="3.30.1330.10">
    <property type="entry name" value="PurM-like, N-terminal domain"/>
    <property type="match status" value="1"/>
</dbReference>
<dbReference type="Proteomes" id="UP000521922">
    <property type="component" value="Unassembled WGS sequence"/>
</dbReference>
<dbReference type="NCBIfam" id="TIGR04045">
    <property type="entry name" value="MSMEG_0567_GNAT"/>
    <property type="match status" value="1"/>
</dbReference>
<evidence type="ECO:0000313" key="4">
    <source>
        <dbReference type="Proteomes" id="UP000521922"/>
    </source>
</evidence>
<dbReference type="InterPro" id="IPR036921">
    <property type="entry name" value="PurM-like_N_sf"/>
</dbReference>
<dbReference type="InterPro" id="IPR024035">
    <property type="entry name" value="MSMEG_0567_GNAT"/>
</dbReference>
<keyword evidence="4" id="KW-1185">Reference proteome</keyword>
<reference evidence="3 4" key="1">
    <citation type="submission" date="2020-07" db="EMBL/GenBank/DDBJ databases">
        <title>Sequencing the genomes of 1000 actinobacteria strains.</title>
        <authorList>
            <person name="Klenk H.-P."/>
        </authorList>
    </citation>
    <scope>NUCLEOTIDE SEQUENCE [LARGE SCALE GENOMIC DNA]</scope>
    <source>
        <strain evidence="3 4">DSM 7487</strain>
    </source>
</reference>
<dbReference type="SUPFAM" id="SSF55326">
    <property type="entry name" value="PurM N-terminal domain-like"/>
    <property type="match status" value="1"/>
</dbReference>
<dbReference type="PANTHER" id="PTHR30270:SF0">
    <property type="entry name" value="THIAMINE-MONOPHOSPHATE KINASE"/>
    <property type="match status" value="1"/>
</dbReference>
<dbReference type="RefSeq" id="WP_179755339.1">
    <property type="nucleotide sequence ID" value="NZ_BAAAGN010000013.1"/>
</dbReference>
<dbReference type="Gene3D" id="3.40.630.30">
    <property type="match status" value="1"/>
</dbReference>
<dbReference type="GO" id="GO:0016747">
    <property type="term" value="F:acyltransferase activity, transferring groups other than amino-acyl groups"/>
    <property type="evidence" value="ECO:0007669"/>
    <property type="project" value="InterPro"/>
</dbReference>
<dbReference type="InterPro" id="IPR010918">
    <property type="entry name" value="PurM-like_C_dom"/>
</dbReference>
<dbReference type="GO" id="GO:0009228">
    <property type="term" value="P:thiamine biosynthetic process"/>
    <property type="evidence" value="ECO:0007669"/>
    <property type="project" value="InterPro"/>
</dbReference>
<dbReference type="PROSITE" id="PS51186">
    <property type="entry name" value="GNAT"/>
    <property type="match status" value="1"/>
</dbReference>